<dbReference type="AlphaFoldDB" id="A0A2Z4LLN4"/>
<keyword evidence="2" id="KW-1185">Reference proteome</keyword>
<sequence>MKNIFNKNLLIWYLLLNIFAILIYTSIAKINVSLIAGYFAGLFAVIFIVLMFLIIRKSLYKKNLEKQIKTTKTILILFIVLINILKFGIISIFIGLNYYIKNHYSLDTNIGLYPFNMITFTTPYLLFLISVVFVVIQEHIYKSNYQKGLYG</sequence>
<protein>
    <submittedName>
        <fullName evidence="1">Uncharacterized protein</fullName>
    </submittedName>
</protein>
<reference evidence="2" key="1">
    <citation type="submission" date="2018-06" db="EMBL/GenBank/DDBJ databases">
        <title>Complete genome sequences of Mycoplasma anatis, M. anseris and M. cloacale type strains.</title>
        <authorList>
            <person name="Grozner D."/>
            <person name="Forro B."/>
            <person name="Sulyok K.M."/>
            <person name="Marton S."/>
            <person name="Kreizinger Z."/>
            <person name="Banyai K."/>
            <person name="Gyuranecz M."/>
        </authorList>
    </citation>
    <scope>NUCLEOTIDE SEQUENCE [LARGE SCALE GENOMIC DNA]</scope>
    <source>
        <strain evidence="2">NCTC 10199</strain>
    </source>
</reference>
<dbReference type="KEGG" id="mclo:DK849_01200"/>
<dbReference type="Proteomes" id="UP000249865">
    <property type="component" value="Chromosome"/>
</dbReference>
<name>A0A2Z4LLN4_9BACT</name>
<gene>
    <name evidence="1" type="ORF">DK849_01200</name>
</gene>
<organism evidence="1 2">
    <name type="scientific">Metamycoplasma cloacale</name>
    <dbReference type="NCBI Taxonomy" id="92401"/>
    <lineage>
        <taxon>Bacteria</taxon>
        <taxon>Bacillati</taxon>
        <taxon>Mycoplasmatota</taxon>
        <taxon>Mycoplasmoidales</taxon>
        <taxon>Metamycoplasmataceae</taxon>
        <taxon>Metamycoplasma</taxon>
    </lineage>
</organism>
<dbReference type="RefSeq" id="WP_029330383.1">
    <property type="nucleotide sequence ID" value="NZ_CP030103.1"/>
</dbReference>
<evidence type="ECO:0000313" key="2">
    <source>
        <dbReference type="Proteomes" id="UP000249865"/>
    </source>
</evidence>
<proteinExistence type="predicted"/>
<dbReference type="EMBL" id="CP030103">
    <property type="protein sequence ID" value="AWX42691.1"/>
    <property type="molecule type" value="Genomic_DNA"/>
</dbReference>
<dbReference type="OrthoDB" id="399319at2"/>
<accession>A0A2Z4LLN4</accession>
<evidence type="ECO:0000313" key="1">
    <source>
        <dbReference type="EMBL" id="AWX42691.1"/>
    </source>
</evidence>